<name>A0A8I1J0I6_PAEPO</name>
<dbReference type="Pfam" id="PF09346">
    <property type="entry name" value="SMI1_KNR4"/>
    <property type="match status" value="1"/>
</dbReference>
<proteinExistence type="predicted"/>
<feature type="domain" description="Knr4/Smi1-like" evidence="1">
    <location>
        <begin position="8"/>
        <end position="157"/>
    </location>
</feature>
<dbReference type="Gene3D" id="3.40.1580.10">
    <property type="entry name" value="SMI1/KNR4-like"/>
    <property type="match status" value="1"/>
</dbReference>
<dbReference type="EMBL" id="JAEHFQ010000004">
    <property type="protein sequence ID" value="MBM0633424.1"/>
    <property type="molecule type" value="Genomic_DNA"/>
</dbReference>
<comment type="caution">
    <text evidence="2">The sequence shown here is derived from an EMBL/GenBank/DDBJ whole genome shotgun (WGS) entry which is preliminary data.</text>
</comment>
<dbReference type="SUPFAM" id="SSF160631">
    <property type="entry name" value="SMI1/KNR4-like"/>
    <property type="match status" value="1"/>
</dbReference>
<gene>
    <name evidence="2" type="ORF">JDW19_09795</name>
</gene>
<dbReference type="InterPro" id="IPR037883">
    <property type="entry name" value="Knr4/Smi1-like_sf"/>
</dbReference>
<sequence>MSFAIESGLLPAQIAALEEQIQRILPAGYKRFLSQYNGFYVAAPFYCNVPFDRVDNGDIDLTCFFGYEVSNKNHDLLAINDEFLDEINHVESALLIGADAGDNFYVLTCKEYTPYVYYWDRTHLHAYDDKLNYDIAEQDECGHLYLVATDFTTFFNQVIERLNEQKGRPTDDRNT</sequence>
<organism evidence="2 3">
    <name type="scientific">Paenibacillus polymyxa</name>
    <name type="common">Bacillus polymyxa</name>
    <dbReference type="NCBI Taxonomy" id="1406"/>
    <lineage>
        <taxon>Bacteria</taxon>
        <taxon>Bacillati</taxon>
        <taxon>Bacillota</taxon>
        <taxon>Bacilli</taxon>
        <taxon>Bacillales</taxon>
        <taxon>Paenibacillaceae</taxon>
        <taxon>Paenibacillus</taxon>
    </lineage>
</organism>
<dbReference type="SMART" id="SM00860">
    <property type="entry name" value="SMI1_KNR4"/>
    <property type="match status" value="1"/>
</dbReference>
<reference evidence="2" key="1">
    <citation type="submission" date="2020-12" db="EMBL/GenBank/DDBJ databases">
        <title>Paenibacillus polymyxa LMG 27872: a double-edged sword.</title>
        <authorList>
            <person name="Langendries S."/>
            <person name="Garcia Mendez S."/>
            <person name="Beirinckx S."/>
            <person name="Viaene T."/>
            <person name="Baeyen S."/>
            <person name="Goeminne G."/>
            <person name="Willems A."/>
            <person name="Debode J."/>
            <person name="Goormachtig S."/>
        </authorList>
    </citation>
    <scope>NUCLEOTIDE SEQUENCE</scope>
    <source>
        <strain evidence="2">LMG 27872</strain>
    </source>
</reference>
<dbReference type="Proteomes" id="UP000650605">
    <property type="component" value="Unassembled WGS sequence"/>
</dbReference>
<accession>A0A8I1J0I6</accession>
<protein>
    <submittedName>
        <fullName evidence="2">SMI1/KNR4 family protein</fullName>
    </submittedName>
</protein>
<dbReference type="InterPro" id="IPR018958">
    <property type="entry name" value="Knr4/Smi1-like_dom"/>
</dbReference>
<dbReference type="RefSeq" id="WP_029518557.1">
    <property type="nucleotide sequence ID" value="NZ_ALJV01000222.1"/>
</dbReference>
<dbReference type="AlphaFoldDB" id="A0A8I1J0I6"/>
<evidence type="ECO:0000313" key="3">
    <source>
        <dbReference type="Proteomes" id="UP000650605"/>
    </source>
</evidence>
<evidence type="ECO:0000259" key="1">
    <source>
        <dbReference type="SMART" id="SM00860"/>
    </source>
</evidence>
<evidence type="ECO:0000313" key="2">
    <source>
        <dbReference type="EMBL" id="MBM0633424.1"/>
    </source>
</evidence>